<dbReference type="STRING" id="693979.Bache_3072"/>
<evidence type="ECO:0000256" key="3">
    <source>
        <dbReference type="ARBA" id="ARBA00012556"/>
    </source>
</evidence>
<gene>
    <name evidence="8" type="ordered locus">Bache_3072</name>
</gene>
<evidence type="ECO:0000256" key="7">
    <source>
        <dbReference type="SAM" id="MobiDB-lite"/>
    </source>
</evidence>
<evidence type="ECO:0000313" key="9">
    <source>
        <dbReference type="Proteomes" id="UP000008630"/>
    </source>
</evidence>
<keyword evidence="6" id="KW-0732">Signal</keyword>
<reference key="1">
    <citation type="submission" date="2010-11" db="EMBL/GenBank/DDBJ databases">
        <title>The complete genome of Bacteroides helcogenes P 36-108.</title>
        <authorList>
            <consortium name="US DOE Joint Genome Institute (JGI-PGF)"/>
            <person name="Lucas S."/>
            <person name="Copeland A."/>
            <person name="Lapidus A."/>
            <person name="Bruce D."/>
            <person name="Goodwin L."/>
            <person name="Pitluck S."/>
            <person name="Kyrpides N."/>
            <person name="Mavromatis K."/>
            <person name="Ivanova N."/>
            <person name="Zeytun A."/>
            <person name="Brettin T."/>
            <person name="Detter J.C."/>
            <person name="Tapia R."/>
            <person name="Han C."/>
            <person name="Land M."/>
            <person name="Hauser L."/>
            <person name="Markowitz V."/>
            <person name="Cheng J.-F."/>
            <person name="Hugenholtz P."/>
            <person name="Woyke T."/>
            <person name="Wu D."/>
            <person name="Gronow S."/>
            <person name="Wellnitz S."/>
            <person name="Brambilla E."/>
            <person name="Klenk H.-P."/>
            <person name="Eisen J.A."/>
        </authorList>
    </citation>
    <scope>NUCLEOTIDE SEQUENCE</scope>
    <source>
        <strain>P 36-108</strain>
    </source>
</reference>
<keyword evidence="4 6" id="KW-0378">Hydrolase</keyword>
<evidence type="ECO:0000256" key="6">
    <source>
        <dbReference type="RuleBase" id="RU361192"/>
    </source>
</evidence>
<keyword evidence="9" id="KW-1185">Reference proteome</keyword>
<dbReference type="eggNOG" id="COG3867">
    <property type="taxonomic scope" value="Bacteria"/>
</dbReference>
<feature type="signal peptide" evidence="6">
    <location>
        <begin position="1"/>
        <end position="21"/>
    </location>
</feature>
<dbReference type="GO" id="GO:0045490">
    <property type="term" value="P:pectin catabolic process"/>
    <property type="evidence" value="ECO:0007669"/>
    <property type="project" value="TreeGrafter"/>
</dbReference>
<feature type="region of interest" description="Disordered" evidence="7">
    <location>
        <begin position="25"/>
        <end position="46"/>
    </location>
</feature>
<dbReference type="OrthoDB" id="9768786at2"/>
<dbReference type="PANTHER" id="PTHR34983:SF1">
    <property type="entry name" value="ARABINOGALACTAN ENDO-BETA-1,4-GALACTANASE A"/>
    <property type="match status" value="1"/>
</dbReference>
<dbReference type="GO" id="GO:0015926">
    <property type="term" value="F:glucosidase activity"/>
    <property type="evidence" value="ECO:0007669"/>
    <property type="project" value="InterPro"/>
</dbReference>
<dbReference type="InterPro" id="IPR017853">
    <property type="entry name" value="GH"/>
</dbReference>
<protein>
    <recommendedName>
        <fullName evidence="3 6">Arabinogalactan endo-beta-1,4-galactanase</fullName>
        <ecNumber evidence="3 6">3.2.1.89</ecNumber>
    </recommendedName>
</protein>
<dbReference type="Proteomes" id="UP000008630">
    <property type="component" value="Chromosome"/>
</dbReference>
<keyword evidence="5 6" id="KW-0326">Glycosidase</keyword>
<dbReference type="PROSITE" id="PS51257">
    <property type="entry name" value="PROKAR_LIPOPROTEIN"/>
    <property type="match status" value="1"/>
</dbReference>
<dbReference type="SUPFAM" id="SSF51445">
    <property type="entry name" value="(Trans)glycosidases"/>
    <property type="match status" value="1"/>
</dbReference>
<accession>E6SQF3</accession>
<name>E6SQF3_BACT6</name>
<dbReference type="PATRIC" id="fig|693979.3.peg.3220"/>
<dbReference type="EMBL" id="CP002352">
    <property type="protein sequence ID" value="ADV45000.1"/>
    <property type="molecule type" value="Genomic_DNA"/>
</dbReference>
<evidence type="ECO:0000313" key="8">
    <source>
        <dbReference type="EMBL" id="ADV45000.1"/>
    </source>
</evidence>
<organism evidence="8 9">
    <name type="scientific">Bacteroides helcogenes (strain ATCC 35417 / DSM 20613 / JCM 6297 / CCUG 15421 / P 36-108)</name>
    <dbReference type="NCBI Taxonomy" id="693979"/>
    <lineage>
        <taxon>Bacteria</taxon>
        <taxon>Pseudomonadati</taxon>
        <taxon>Bacteroidota</taxon>
        <taxon>Bacteroidia</taxon>
        <taxon>Bacteroidales</taxon>
        <taxon>Bacteroidaceae</taxon>
        <taxon>Bacteroides</taxon>
    </lineage>
</organism>
<dbReference type="PANTHER" id="PTHR34983">
    <property type="entry name" value="ARABINOGALACTAN ENDO-BETA-1,4-GALACTANASE A"/>
    <property type="match status" value="1"/>
</dbReference>
<dbReference type="InterPro" id="IPR011683">
    <property type="entry name" value="Glyco_hydro_53"/>
</dbReference>
<evidence type="ECO:0000256" key="1">
    <source>
        <dbReference type="ARBA" id="ARBA00001695"/>
    </source>
</evidence>
<comment type="similarity">
    <text evidence="2 6">Belongs to the glycosyl hydrolase 53 family.</text>
</comment>
<dbReference type="RefSeq" id="WP_013548587.1">
    <property type="nucleotide sequence ID" value="NC_014933.1"/>
</dbReference>
<evidence type="ECO:0000256" key="2">
    <source>
        <dbReference type="ARBA" id="ARBA00010687"/>
    </source>
</evidence>
<dbReference type="GO" id="GO:0031218">
    <property type="term" value="F:arabinogalactan endo-1,4-beta-galactosidase activity"/>
    <property type="evidence" value="ECO:0007669"/>
    <property type="project" value="UniProtKB-EC"/>
</dbReference>
<evidence type="ECO:0000256" key="5">
    <source>
        <dbReference type="ARBA" id="ARBA00023295"/>
    </source>
</evidence>
<reference evidence="8 9" key="2">
    <citation type="journal article" date="2011" name="Stand. Genomic Sci.">
        <title>Complete genome sequence of Bacteroides helcogenes type strain (P 36-108).</title>
        <authorList>
            <person name="Pati A."/>
            <person name="Gronow S."/>
            <person name="Zeytun A."/>
            <person name="Lapidus A."/>
            <person name="Nolan M."/>
            <person name="Hammon N."/>
            <person name="Deshpande S."/>
            <person name="Cheng J.F."/>
            <person name="Tapia R."/>
            <person name="Han C."/>
            <person name="Goodwin L."/>
            <person name="Pitluck S."/>
            <person name="Liolios K."/>
            <person name="Pagani I."/>
            <person name="Ivanova N."/>
            <person name="Mavromatis K."/>
            <person name="Chen A."/>
            <person name="Palaniappan K."/>
            <person name="Land M."/>
            <person name="Hauser L."/>
            <person name="Chang Y.J."/>
            <person name="Jeffries C.D."/>
            <person name="Detter J.C."/>
            <person name="Brambilla E."/>
            <person name="Rohde M."/>
            <person name="Goker M."/>
            <person name="Woyke T."/>
            <person name="Bristow J."/>
            <person name="Eisen J.A."/>
            <person name="Markowitz V."/>
            <person name="Hugenholtz P."/>
            <person name="Kyrpides N.C."/>
            <person name="Klenk H.P."/>
            <person name="Lucas S."/>
        </authorList>
    </citation>
    <scope>NUCLEOTIDE SEQUENCE [LARGE SCALE GENOMIC DNA]</scope>
    <source>
        <strain evidence="9">ATCC 35417 / DSM 20613 / JCM 6297 / CCUG 15421 / P 36-108</strain>
    </source>
</reference>
<comment type="catalytic activity">
    <reaction evidence="1 6">
        <text>The enzyme specifically hydrolyzes (1-&gt;4)-beta-D-galactosidic linkages in type I arabinogalactans.</text>
        <dbReference type="EC" id="3.2.1.89"/>
    </reaction>
</comment>
<dbReference type="Pfam" id="PF07745">
    <property type="entry name" value="Glyco_hydro_53"/>
    <property type="match status" value="1"/>
</dbReference>
<feature type="chain" id="PRO_5005128253" description="Arabinogalactan endo-beta-1,4-galactanase" evidence="6">
    <location>
        <begin position="22"/>
        <end position="395"/>
    </location>
</feature>
<dbReference type="Gene3D" id="3.20.20.80">
    <property type="entry name" value="Glycosidases"/>
    <property type="match status" value="1"/>
</dbReference>
<evidence type="ECO:0000256" key="4">
    <source>
        <dbReference type="ARBA" id="ARBA00022801"/>
    </source>
</evidence>
<dbReference type="AlphaFoldDB" id="E6SQF3"/>
<dbReference type="HOGENOM" id="CLU_011259_2_3_10"/>
<dbReference type="EC" id="3.2.1.89" evidence="3 6"/>
<sequence>MNYFKISLLSLFAAYSLVACGSSNDDPVAPTPQPEPETPTVTDSGFAKGADIGWVTEYESKGYNFYNSKGEKRECTALMKELGLNAVRIRVWVDPSAHDNWCNTSDVVIKAKRAKDLGMDVMIDFHYSDWWADPAQQNKPASWVGKNLADLKKAISDHTVSVLQALKAAGITPKWVQVGNEIRPGMLWDENAALSGASYDVKESDLKDAPANASSKVKYPMNWANLGAFITTGYDAVKSVFSDAIVIVHLDNGWDSSLFNWFFDTLKKNGGKWDMIGMSLYPYWTRMDKQDYTADAVITDCITNINTLSTKYNCDVMVVETGMECADDNGKLASASVLAESKRQLARILKECKDNTGGRCKGVFYWEPECKPSQYRLGAFTEEGRPTVIMDAFSE</sequence>
<dbReference type="KEGG" id="bhl:Bache_3072"/>
<proteinExistence type="inferred from homology"/>